<dbReference type="AlphaFoldDB" id="A0AAW1IAH1"/>
<evidence type="ECO:0000256" key="1">
    <source>
        <dbReference type="SAM" id="MobiDB-lite"/>
    </source>
</evidence>
<dbReference type="Proteomes" id="UP001458880">
    <property type="component" value="Unassembled WGS sequence"/>
</dbReference>
<name>A0AAW1IAH1_POPJA</name>
<evidence type="ECO:0000313" key="2">
    <source>
        <dbReference type="EMBL" id="KAK9686102.1"/>
    </source>
</evidence>
<reference evidence="2 3" key="1">
    <citation type="journal article" date="2024" name="BMC Genomics">
        <title>De novo assembly and annotation of Popillia japonica's genome with initial clues to its potential as an invasive pest.</title>
        <authorList>
            <person name="Cucini C."/>
            <person name="Boschi S."/>
            <person name="Funari R."/>
            <person name="Cardaioli E."/>
            <person name="Iannotti N."/>
            <person name="Marturano G."/>
            <person name="Paoli F."/>
            <person name="Bruttini M."/>
            <person name="Carapelli A."/>
            <person name="Frati F."/>
            <person name="Nardi F."/>
        </authorList>
    </citation>
    <scope>NUCLEOTIDE SEQUENCE [LARGE SCALE GENOMIC DNA]</scope>
    <source>
        <strain evidence="2">DMR45628</strain>
    </source>
</reference>
<dbReference type="EMBL" id="JASPKY010000730">
    <property type="protein sequence ID" value="KAK9686102.1"/>
    <property type="molecule type" value="Genomic_DNA"/>
</dbReference>
<accession>A0AAW1IAH1</accession>
<keyword evidence="3" id="KW-1185">Reference proteome</keyword>
<evidence type="ECO:0000313" key="3">
    <source>
        <dbReference type="Proteomes" id="UP001458880"/>
    </source>
</evidence>
<comment type="caution">
    <text evidence="2">The sequence shown here is derived from an EMBL/GenBank/DDBJ whole genome shotgun (WGS) entry which is preliminary data.</text>
</comment>
<sequence length="92" mass="10372">MDTDVLNTCSASYNRKSDRPHNLSGKVDSTVPPGSLSQSVTEDHSYTSENPTINNYGLWIVQFRREVCPSLSLKIIVILARILQSIIMAWKY</sequence>
<feature type="region of interest" description="Disordered" evidence="1">
    <location>
        <begin position="12"/>
        <end position="47"/>
    </location>
</feature>
<proteinExistence type="predicted"/>
<gene>
    <name evidence="2" type="ORF">QE152_g37448</name>
</gene>
<organism evidence="2 3">
    <name type="scientific">Popillia japonica</name>
    <name type="common">Japanese beetle</name>
    <dbReference type="NCBI Taxonomy" id="7064"/>
    <lineage>
        <taxon>Eukaryota</taxon>
        <taxon>Metazoa</taxon>
        <taxon>Ecdysozoa</taxon>
        <taxon>Arthropoda</taxon>
        <taxon>Hexapoda</taxon>
        <taxon>Insecta</taxon>
        <taxon>Pterygota</taxon>
        <taxon>Neoptera</taxon>
        <taxon>Endopterygota</taxon>
        <taxon>Coleoptera</taxon>
        <taxon>Polyphaga</taxon>
        <taxon>Scarabaeiformia</taxon>
        <taxon>Scarabaeidae</taxon>
        <taxon>Rutelinae</taxon>
        <taxon>Popillia</taxon>
    </lineage>
</organism>
<protein>
    <submittedName>
        <fullName evidence="2">Uncharacterized protein</fullName>
    </submittedName>
</protein>